<evidence type="ECO:0000313" key="2">
    <source>
        <dbReference type="EMBL" id="CAE7140103.1"/>
    </source>
</evidence>
<name>A0A8H3HV18_9AGAM</name>
<feature type="region of interest" description="Disordered" evidence="1">
    <location>
        <begin position="1"/>
        <end position="29"/>
    </location>
</feature>
<dbReference type="EMBL" id="CAJNJQ010001482">
    <property type="protein sequence ID" value="CAE7140103.1"/>
    <property type="molecule type" value="Genomic_DNA"/>
</dbReference>
<accession>A0A8H3HV18</accession>
<reference evidence="2" key="1">
    <citation type="submission" date="2021-01" db="EMBL/GenBank/DDBJ databases">
        <authorList>
            <person name="Kaushik A."/>
        </authorList>
    </citation>
    <scope>NUCLEOTIDE SEQUENCE</scope>
    <source>
        <strain evidence="2">AG5</strain>
    </source>
</reference>
<gene>
    <name evidence="2" type="ORF">RDB_LOCUS74075</name>
</gene>
<evidence type="ECO:0000256" key="1">
    <source>
        <dbReference type="SAM" id="MobiDB-lite"/>
    </source>
</evidence>
<dbReference type="OrthoDB" id="48988at2759"/>
<organism evidence="2 3">
    <name type="scientific">Rhizoctonia solani</name>
    <dbReference type="NCBI Taxonomy" id="456999"/>
    <lineage>
        <taxon>Eukaryota</taxon>
        <taxon>Fungi</taxon>
        <taxon>Dikarya</taxon>
        <taxon>Basidiomycota</taxon>
        <taxon>Agaricomycotina</taxon>
        <taxon>Agaricomycetes</taxon>
        <taxon>Cantharellales</taxon>
        <taxon>Ceratobasidiaceae</taxon>
        <taxon>Rhizoctonia</taxon>
    </lineage>
</organism>
<evidence type="ECO:0000313" key="3">
    <source>
        <dbReference type="Proteomes" id="UP000663827"/>
    </source>
</evidence>
<sequence length="337" mass="36793">MSQSHPVTPKLPRRVNRKAREARWARQAGVPELHTSRDLLLHNPAPLNIAPIGNDKSNHFSITGPGGENPEKAISVVAVTDSAAQVQGKSTGDEPLSVTEAVRQGVDGSNGLESATTSSEQCSILFVLVVAVDEAAHDHEVLQRAFGPPTLGGTYVARILGQVTFESLKAEVKQLYDECTKTSGSELFILLTGHGDKSNRMILSNQEFIDETDLFGLLRELQETDPKLIPVTILFDICRESQQPSADTIEGVSLIWTCSPGEYAHALRLPYGPDIPSSCFLLALMMGPRTPGITYTEESLKNRVKEQLDQLVKYLKEVHSSRHSKEGICPICSKSNK</sequence>
<dbReference type="Proteomes" id="UP000663827">
    <property type="component" value="Unassembled WGS sequence"/>
</dbReference>
<dbReference type="AlphaFoldDB" id="A0A8H3HV18"/>
<protein>
    <submittedName>
        <fullName evidence="2">Uncharacterized protein</fullName>
    </submittedName>
</protein>
<comment type="caution">
    <text evidence="2">The sequence shown here is derived from an EMBL/GenBank/DDBJ whole genome shotgun (WGS) entry which is preliminary data.</text>
</comment>
<proteinExistence type="predicted"/>